<protein>
    <submittedName>
        <fullName evidence="1">Oxidoreductase</fullName>
    </submittedName>
</protein>
<dbReference type="PATRIC" id="fig|1335616.4.peg.1606"/>
<organism evidence="1 2">
    <name type="scientific">Paucilactobacillus wasatchensis</name>
    <dbReference type="NCBI Taxonomy" id="1335616"/>
    <lineage>
        <taxon>Bacteria</taxon>
        <taxon>Bacillati</taxon>
        <taxon>Bacillota</taxon>
        <taxon>Bacilli</taxon>
        <taxon>Lactobacillales</taxon>
        <taxon>Lactobacillaceae</taxon>
        <taxon>Paucilactobacillus</taxon>
    </lineage>
</organism>
<dbReference type="Proteomes" id="UP000032279">
    <property type="component" value="Unassembled WGS sequence"/>
</dbReference>
<evidence type="ECO:0000313" key="2">
    <source>
        <dbReference type="Proteomes" id="UP000032279"/>
    </source>
</evidence>
<reference evidence="1 2" key="1">
    <citation type="submission" date="2013-08" db="EMBL/GenBank/DDBJ databases">
        <title>Lactobacillus wasatchii sp. WDC04, a late gas producing bacteria isolated from aged chedder cheese.</title>
        <authorList>
            <person name="Oberg C.J."/>
            <person name="Culumber M."/>
            <person name="McMahon D.J."/>
            <person name="Broadbent J.R."/>
            <person name="Oberg T.S."/>
            <person name="Ortaki F."/>
        </authorList>
    </citation>
    <scope>NUCLEOTIDE SEQUENCE [LARGE SCALE GENOMIC DNA]</scope>
    <source>
        <strain evidence="1 2">WDC04</strain>
    </source>
</reference>
<dbReference type="AlphaFoldDB" id="A0A0D1A4K2"/>
<dbReference type="EMBL" id="AWTT01000045">
    <property type="protein sequence ID" value="KIS02840.1"/>
    <property type="molecule type" value="Genomic_DNA"/>
</dbReference>
<comment type="caution">
    <text evidence="1">The sequence shown here is derived from an EMBL/GenBank/DDBJ whole genome shotgun (WGS) entry which is preliminary data.</text>
</comment>
<proteinExistence type="predicted"/>
<name>A0A0D1A4K2_9LACO</name>
<dbReference type="Pfam" id="PF13602">
    <property type="entry name" value="ADH_zinc_N_2"/>
    <property type="match status" value="1"/>
</dbReference>
<evidence type="ECO:0000313" key="1">
    <source>
        <dbReference type="EMBL" id="KIS02840.1"/>
    </source>
</evidence>
<dbReference type="Gene3D" id="3.90.180.10">
    <property type="entry name" value="Medium-chain alcohol dehydrogenases, catalytic domain"/>
    <property type="match status" value="1"/>
</dbReference>
<dbReference type="Gene3D" id="3.40.50.720">
    <property type="entry name" value="NAD(P)-binding Rossmann-like Domain"/>
    <property type="match status" value="1"/>
</dbReference>
<sequence length="85" mass="9337">MAGGNPSKIDPVSLLSESKSLLTGDLWDYLTTQPSRQMRFNRLLKYVLAGDLDLAKPKVYALSAGYEAHRLMESGKSVGKIVLKP</sequence>
<dbReference type="STRING" id="1335616.WDC_1598"/>
<keyword evidence="2" id="KW-1185">Reference proteome</keyword>
<accession>A0A0D1A4K2</accession>
<gene>
    <name evidence="1" type="ORF">WDC_1598</name>
</gene>